<dbReference type="GO" id="GO:0036122">
    <property type="term" value="F:BMP binding"/>
    <property type="evidence" value="ECO:0007669"/>
    <property type="project" value="TreeGrafter"/>
</dbReference>
<dbReference type="InterPro" id="IPR029034">
    <property type="entry name" value="Cystine-knot_cytokine"/>
</dbReference>
<comment type="subcellular location">
    <subcellularLocation>
        <location evidence="2">Secreted</location>
    </subcellularLocation>
</comment>
<dbReference type="PANTHER" id="PTHR14903">
    <property type="entry name" value="SCLEROSTIN-RELATED"/>
    <property type="match status" value="1"/>
</dbReference>
<evidence type="ECO:0000256" key="8">
    <source>
        <dbReference type="ARBA" id="ARBA00022687"/>
    </source>
</evidence>
<dbReference type="PANTHER" id="PTHR14903:SF4">
    <property type="entry name" value="SCLEROSTIN"/>
    <property type="match status" value="1"/>
</dbReference>
<keyword evidence="10" id="KW-1015">Disulfide bond</keyword>
<evidence type="ECO:0000256" key="10">
    <source>
        <dbReference type="ARBA" id="ARBA00023157"/>
    </source>
</evidence>
<dbReference type="Gene3D" id="2.10.90.10">
    <property type="entry name" value="Cystine-knot cytokines"/>
    <property type="match status" value="1"/>
</dbReference>
<dbReference type="InterPro" id="IPR008835">
    <property type="entry name" value="Sclerostin/SOSTDC1"/>
</dbReference>
<reference evidence="16" key="1">
    <citation type="journal article" date="2023" name="Science">
        <title>Genome structures resolve the early diversification of teleost fishes.</title>
        <authorList>
            <person name="Parey E."/>
            <person name="Louis A."/>
            <person name="Montfort J."/>
            <person name="Bouchez O."/>
            <person name="Roques C."/>
            <person name="Iampietro C."/>
            <person name="Lluch J."/>
            <person name="Castinel A."/>
            <person name="Donnadieu C."/>
            <person name="Desvignes T."/>
            <person name="Floi Bucao C."/>
            <person name="Jouanno E."/>
            <person name="Wen M."/>
            <person name="Mejri S."/>
            <person name="Dirks R."/>
            <person name="Jansen H."/>
            <person name="Henkel C."/>
            <person name="Chen W.J."/>
            <person name="Zahm M."/>
            <person name="Cabau C."/>
            <person name="Klopp C."/>
            <person name="Thompson A.W."/>
            <person name="Robinson-Rechavi M."/>
            <person name="Braasch I."/>
            <person name="Lecointre G."/>
            <person name="Bobe J."/>
            <person name="Postlethwait J.H."/>
            <person name="Berthelot C."/>
            <person name="Roest Crollius H."/>
            <person name="Guiguen Y."/>
        </authorList>
    </citation>
    <scope>NUCLEOTIDE SEQUENCE</scope>
    <source>
        <strain evidence="16">Concon-B</strain>
    </source>
</reference>
<accession>A0A9Q1D1A7</accession>
<feature type="region of interest" description="Disordered" evidence="13">
    <location>
        <begin position="179"/>
        <end position="215"/>
    </location>
</feature>
<evidence type="ECO:0000256" key="6">
    <source>
        <dbReference type="ARBA" id="ARBA00022525"/>
    </source>
</evidence>
<evidence type="ECO:0000256" key="14">
    <source>
        <dbReference type="SAM" id="SignalP"/>
    </source>
</evidence>
<proteinExistence type="inferred from homology"/>
<evidence type="ECO:0000256" key="12">
    <source>
        <dbReference type="PROSITE-ProRule" id="PRU00039"/>
    </source>
</evidence>
<dbReference type="Proteomes" id="UP001152803">
    <property type="component" value="Unassembled WGS sequence"/>
</dbReference>
<evidence type="ECO:0000256" key="1">
    <source>
        <dbReference type="ARBA" id="ARBA00002193"/>
    </source>
</evidence>
<dbReference type="InterPro" id="IPR006207">
    <property type="entry name" value="Cys_knot_C"/>
</dbReference>
<comment type="function">
    <text evidence="1">Negative regulator of bone growth that acts through inhibition of Wnt signaling and bone formation.</text>
</comment>
<name>A0A9Q1D1A7_CONCO</name>
<dbReference type="GO" id="GO:0005615">
    <property type="term" value="C:extracellular space"/>
    <property type="evidence" value="ECO:0007669"/>
    <property type="project" value="InterPro"/>
</dbReference>
<dbReference type="EMBL" id="JAFJMO010000016">
    <property type="protein sequence ID" value="KAJ8254598.1"/>
    <property type="molecule type" value="Genomic_DNA"/>
</dbReference>
<evidence type="ECO:0000256" key="5">
    <source>
        <dbReference type="ARBA" id="ARBA00018019"/>
    </source>
</evidence>
<comment type="subunit">
    <text evidence="4">Interacts with LRP4 (via the extracellular domain); the interaction facilitates the inhibition of Wnt signaling. Interacts with LRP5 (via the first two YWTD-EGF repeat domains); the interaction inhibits Wnt-mediated signaling. Interacts with LRP6.</text>
</comment>
<feature type="compositionally biased region" description="Polar residues" evidence="13">
    <location>
        <begin position="206"/>
        <end position="215"/>
    </location>
</feature>
<keyword evidence="11" id="KW-0325">Glycoprotein</keyword>
<evidence type="ECO:0000256" key="9">
    <source>
        <dbReference type="ARBA" id="ARBA00022729"/>
    </source>
</evidence>
<keyword evidence="8" id="KW-0879">Wnt signaling pathway</keyword>
<evidence type="ECO:0000256" key="3">
    <source>
        <dbReference type="ARBA" id="ARBA00007850"/>
    </source>
</evidence>
<evidence type="ECO:0000313" key="17">
    <source>
        <dbReference type="Proteomes" id="UP001152803"/>
    </source>
</evidence>
<dbReference type="GO" id="GO:0008201">
    <property type="term" value="F:heparin binding"/>
    <property type="evidence" value="ECO:0007669"/>
    <property type="project" value="UniProtKB-KW"/>
</dbReference>
<gene>
    <name evidence="16" type="ORF">COCON_G00212100</name>
</gene>
<feature type="region of interest" description="Disordered" evidence="13">
    <location>
        <begin position="61"/>
        <end position="80"/>
    </location>
</feature>
<dbReference type="SMART" id="SM00041">
    <property type="entry name" value="CT"/>
    <property type="match status" value="1"/>
</dbReference>
<evidence type="ECO:0000256" key="11">
    <source>
        <dbReference type="ARBA" id="ARBA00023180"/>
    </source>
</evidence>
<evidence type="ECO:0000256" key="7">
    <source>
        <dbReference type="ARBA" id="ARBA00022674"/>
    </source>
</evidence>
<evidence type="ECO:0000256" key="4">
    <source>
        <dbReference type="ARBA" id="ARBA00011121"/>
    </source>
</evidence>
<keyword evidence="17" id="KW-1185">Reference proteome</keyword>
<protein>
    <recommendedName>
        <fullName evidence="5">Sclerostin</fullName>
    </recommendedName>
</protein>
<evidence type="ECO:0000256" key="2">
    <source>
        <dbReference type="ARBA" id="ARBA00004613"/>
    </source>
</evidence>
<organism evidence="16 17">
    <name type="scientific">Conger conger</name>
    <name type="common">Conger eel</name>
    <name type="synonym">Muraena conger</name>
    <dbReference type="NCBI Taxonomy" id="82655"/>
    <lineage>
        <taxon>Eukaryota</taxon>
        <taxon>Metazoa</taxon>
        <taxon>Chordata</taxon>
        <taxon>Craniata</taxon>
        <taxon>Vertebrata</taxon>
        <taxon>Euteleostomi</taxon>
        <taxon>Actinopterygii</taxon>
        <taxon>Neopterygii</taxon>
        <taxon>Teleostei</taxon>
        <taxon>Anguilliformes</taxon>
        <taxon>Congridae</taxon>
        <taxon>Conger</taxon>
    </lineage>
</organism>
<dbReference type="OrthoDB" id="6624188at2759"/>
<sequence length="215" mass="24063">MQVSTALVYSGSLLLVLQGCFSAARGWRVFKNDATENIPDYTEETRSPEEPLQRANNTLNRAKQGVRSPGGRRFSGNSESYGSSELSCREVRLTHYVTDGSCRSAKPVQELVCAGQCVPAHLLPNSILRGKWWRGGGPEFRCVPAHSRVRRVQLHCAAGGRRNHKIRIATSCKCKRYTRQHNQSEARTPPRLHGNKRRSRGHQDQSRNNSPETGN</sequence>
<evidence type="ECO:0000256" key="13">
    <source>
        <dbReference type="SAM" id="MobiDB-lite"/>
    </source>
</evidence>
<evidence type="ECO:0000313" key="16">
    <source>
        <dbReference type="EMBL" id="KAJ8254598.1"/>
    </source>
</evidence>
<dbReference type="GO" id="GO:0001503">
    <property type="term" value="P:ossification"/>
    <property type="evidence" value="ECO:0007669"/>
    <property type="project" value="TreeGrafter"/>
</dbReference>
<feature type="chain" id="PRO_5040414397" description="Sclerostin" evidence="14">
    <location>
        <begin position="27"/>
        <end position="215"/>
    </location>
</feature>
<keyword evidence="7" id="KW-0358">Heparin-binding</keyword>
<dbReference type="Pfam" id="PF05463">
    <property type="entry name" value="Sclerostin"/>
    <property type="match status" value="1"/>
</dbReference>
<comment type="caution">
    <text evidence="16">The sequence shown here is derived from an EMBL/GenBank/DDBJ whole genome shotgun (WGS) entry which is preliminary data.</text>
</comment>
<comment type="similarity">
    <text evidence="3">Belongs to the sclerostin family.</text>
</comment>
<dbReference type="AlphaFoldDB" id="A0A9Q1D1A7"/>
<comment type="caution">
    <text evidence="12">Lacks conserved residue(s) required for the propagation of feature annotation.</text>
</comment>
<keyword evidence="6" id="KW-0964">Secreted</keyword>
<evidence type="ECO:0000259" key="15">
    <source>
        <dbReference type="PROSITE" id="PS01225"/>
    </source>
</evidence>
<dbReference type="GO" id="GO:0030514">
    <property type="term" value="P:negative regulation of BMP signaling pathway"/>
    <property type="evidence" value="ECO:0007669"/>
    <property type="project" value="TreeGrafter"/>
</dbReference>
<feature type="signal peptide" evidence="14">
    <location>
        <begin position="1"/>
        <end position="26"/>
    </location>
</feature>
<dbReference type="PROSITE" id="PS01225">
    <property type="entry name" value="CTCK_2"/>
    <property type="match status" value="1"/>
</dbReference>
<feature type="domain" description="CTCK" evidence="15">
    <location>
        <begin position="88"/>
        <end position="179"/>
    </location>
</feature>
<dbReference type="GO" id="GO:0016055">
    <property type="term" value="P:Wnt signaling pathway"/>
    <property type="evidence" value="ECO:0007669"/>
    <property type="project" value="UniProtKB-KW"/>
</dbReference>
<keyword evidence="9 14" id="KW-0732">Signal</keyword>
<dbReference type="GO" id="GO:0030178">
    <property type="term" value="P:negative regulation of Wnt signaling pathway"/>
    <property type="evidence" value="ECO:0007669"/>
    <property type="project" value="TreeGrafter"/>
</dbReference>